<feature type="domain" description="DDE Tnp4" evidence="3">
    <location>
        <begin position="109"/>
        <end position="251"/>
    </location>
</feature>
<keyword evidence="6" id="KW-1185">Reference proteome</keyword>
<evidence type="ECO:0000313" key="5">
    <source>
        <dbReference type="EMBL" id="MCF1592938.1"/>
    </source>
</evidence>
<dbReference type="AlphaFoldDB" id="A0A9X1PWB0"/>
<comment type="cofactor">
    <cofactor evidence="1">
        <name>a divalent metal cation</name>
        <dbReference type="ChEBI" id="CHEBI:60240"/>
    </cofactor>
</comment>
<dbReference type="Pfam" id="PF13613">
    <property type="entry name" value="HTH_Tnp_4"/>
    <property type="match status" value="1"/>
</dbReference>
<keyword evidence="2" id="KW-0479">Metal-binding</keyword>
<evidence type="ECO:0000256" key="1">
    <source>
        <dbReference type="ARBA" id="ARBA00001968"/>
    </source>
</evidence>
<dbReference type="EMBL" id="JAKEIP010000010">
    <property type="protein sequence ID" value="MCF1592938.1"/>
    <property type="molecule type" value="Genomic_DNA"/>
</dbReference>
<dbReference type="RefSeq" id="WP_234761277.1">
    <property type="nucleotide sequence ID" value="NZ_JAKEIP010000010.1"/>
</dbReference>
<organism evidence="5 6">
    <name type="scientific">Streptomyces muensis</name>
    <dbReference type="NCBI Taxonomy" id="1077944"/>
    <lineage>
        <taxon>Bacteria</taxon>
        <taxon>Bacillati</taxon>
        <taxon>Actinomycetota</taxon>
        <taxon>Actinomycetes</taxon>
        <taxon>Kitasatosporales</taxon>
        <taxon>Streptomycetaceae</taxon>
        <taxon>Streptomyces</taxon>
    </lineage>
</organism>
<evidence type="ECO:0000256" key="2">
    <source>
        <dbReference type="ARBA" id="ARBA00022723"/>
    </source>
</evidence>
<dbReference type="InterPro" id="IPR027805">
    <property type="entry name" value="Transposase_HTH_dom"/>
</dbReference>
<comment type="caution">
    <text evidence="5">The sequence shown here is derived from an EMBL/GenBank/DDBJ whole genome shotgun (WGS) entry which is preliminary data.</text>
</comment>
<dbReference type="InterPro" id="IPR027806">
    <property type="entry name" value="HARBI1_dom"/>
</dbReference>
<evidence type="ECO:0000313" key="6">
    <source>
        <dbReference type="Proteomes" id="UP001139384"/>
    </source>
</evidence>
<accession>A0A9X1PWB0</accession>
<sequence>MAGVLRAERVWVETFTGLRVTQFSGLLKVVRERGGNGTLRGRPWSLPLAERVLMVAVYYRTNLTMRQLGPLFGVSSSTVGRVIQRLGPLLALEPLSRPADAADRLWIVDGTLVPVRDRRVGASSRNYRFSANVQVIVDADTRLVVAAARPLPGTTADAHAWRHSGLAAHCEDVTVLGDGAYLNTGLIVPHRKRPGRPLLKGEEEDNAAHRKVRARVEHVIGRMKNYKILRDCRQRGDGLHHAVQAVARMHNLALAA</sequence>
<reference evidence="5" key="1">
    <citation type="submission" date="2022-01" db="EMBL/GenBank/DDBJ databases">
        <title>Draft Genome Sequences of Seven Type Strains of the Genus Streptomyces.</title>
        <authorList>
            <person name="Aziz S."/>
            <person name="Coretto E."/>
            <person name="Chronakova A."/>
            <person name="Sproer C."/>
            <person name="Huber K."/>
            <person name="Nouioui I."/>
            <person name="Gross H."/>
        </authorList>
    </citation>
    <scope>NUCLEOTIDE SEQUENCE</scope>
    <source>
        <strain evidence="5">DSM 103493</strain>
    </source>
</reference>
<dbReference type="Pfam" id="PF13359">
    <property type="entry name" value="DDE_Tnp_4"/>
    <property type="match status" value="1"/>
</dbReference>
<name>A0A9X1PWB0_STRM4</name>
<proteinExistence type="predicted"/>
<feature type="domain" description="Transposase Helix-turn-helix" evidence="4">
    <location>
        <begin position="44"/>
        <end position="92"/>
    </location>
</feature>
<evidence type="ECO:0000259" key="3">
    <source>
        <dbReference type="Pfam" id="PF13359"/>
    </source>
</evidence>
<dbReference type="GO" id="GO:0046872">
    <property type="term" value="F:metal ion binding"/>
    <property type="evidence" value="ECO:0007669"/>
    <property type="project" value="UniProtKB-KW"/>
</dbReference>
<dbReference type="Proteomes" id="UP001139384">
    <property type="component" value="Unassembled WGS sequence"/>
</dbReference>
<protein>
    <submittedName>
        <fullName evidence="5">Transposase family protein</fullName>
    </submittedName>
</protein>
<gene>
    <name evidence="5" type="ORF">L0P92_05040</name>
</gene>
<evidence type="ECO:0000259" key="4">
    <source>
        <dbReference type="Pfam" id="PF13613"/>
    </source>
</evidence>